<feature type="domain" description="SH2" evidence="4">
    <location>
        <begin position="1"/>
        <end position="91"/>
    </location>
</feature>
<organism evidence="6 7">
    <name type="scientific">Armadillidium nasatum</name>
    <dbReference type="NCBI Taxonomy" id="96803"/>
    <lineage>
        <taxon>Eukaryota</taxon>
        <taxon>Metazoa</taxon>
        <taxon>Ecdysozoa</taxon>
        <taxon>Arthropoda</taxon>
        <taxon>Crustacea</taxon>
        <taxon>Multicrustacea</taxon>
        <taxon>Malacostraca</taxon>
        <taxon>Eumalacostraca</taxon>
        <taxon>Peracarida</taxon>
        <taxon>Isopoda</taxon>
        <taxon>Oniscidea</taxon>
        <taxon>Crinocheta</taxon>
        <taxon>Armadillidiidae</taxon>
        <taxon>Armadillidium</taxon>
    </lineage>
</organism>
<dbReference type="InterPro" id="IPR000980">
    <property type="entry name" value="SH2"/>
</dbReference>
<sequence length="156" mass="18370">MSREEAAAHLAPTEEGTFLLRWSDKHNQPIVSIKAMNEVKHMRVHRQQQKGYFYFSDTRYFPSIVELINFYRQFKLSECFQGLDRTLKKPLYDTATVLFPYQANGHNQLKLREGQRVIVVSREGESMGWWKGRIGDKTGYFPKEYVRVDTDSGITW</sequence>
<gene>
    <name evidence="6" type="primary">Grap</name>
    <name evidence="6" type="ORF">Anas_08375</name>
</gene>
<comment type="caution">
    <text evidence="6">The sequence shown here is derived from an EMBL/GenBank/DDBJ whole genome shotgun (WGS) entry which is preliminary data.</text>
</comment>
<name>A0A5N5SMU9_9CRUS</name>
<dbReference type="Gene3D" id="3.30.505.10">
    <property type="entry name" value="SH2 domain"/>
    <property type="match status" value="1"/>
</dbReference>
<reference evidence="6 7" key="1">
    <citation type="journal article" date="2019" name="PLoS Biol.">
        <title>Sex chromosomes control vertical transmission of feminizing Wolbachia symbionts in an isopod.</title>
        <authorList>
            <person name="Becking T."/>
            <person name="Chebbi M.A."/>
            <person name="Giraud I."/>
            <person name="Moumen B."/>
            <person name="Laverre T."/>
            <person name="Caubet Y."/>
            <person name="Peccoud J."/>
            <person name="Gilbert C."/>
            <person name="Cordaux R."/>
        </authorList>
    </citation>
    <scope>NUCLEOTIDE SEQUENCE [LARGE SCALE GENOMIC DNA]</scope>
    <source>
        <strain evidence="6">ANa2</strain>
        <tissue evidence="6">Whole body excluding digestive tract and cuticle</tissue>
    </source>
</reference>
<dbReference type="InterPro" id="IPR036028">
    <property type="entry name" value="SH3-like_dom_sf"/>
</dbReference>
<dbReference type="GO" id="GO:0048468">
    <property type="term" value="P:cell development"/>
    <property type="evidence" value="ECO:0007669"/>
    <property type="project" value="UniProtKB-ARBA"/>
</dbReference>
<dbReference type="PANTHER" id="PTHR45818">
    <property type="entry name" value="PROTEIN VAV"/>
    <property type="match status" value="1"/>
</dbReference>
<dbReference type="SMART" id="SM00252">
    <property type="entry name" value="SH2"/>
    <property type="match status" value="1"/>
</dbReference>
<dbReference type="AlphaFoldDB" id="A0A5N5SMU9"/>
<dbReference type="EMBL" id="SEYY01023170">
    <property type="protein sequence ID" value="KAB7495038.1"/>
    <property type="molecule type" value="Genomic_DNA"/>
</dbReference>
<evidence type="ECO:0000256" key="2">
    <source>
        <dbReference type="PROSITE-ProRule" id="PRU00191"/>
    </source>
</evidence>
<dbReference type="Pfam" id="PF00018">
    <property type="entry name" value="SH3_1"/>
    <property type="match status" value="1"/>
</dbReference>
<dbReference type="InterPro" id="IPR001452">
    <property type="entry name" value="SH3_domain"/>
</dbReference>
<dbReference type="GO" id="GO:0005737">
    <property type="term" value="C:cytoplasm"/>
    <property type="evidence" value="ECO:0007669"/>
    <property type="project" value="TreeGrafter"/>
</dbReference>
<accession>A0A5N5SMU9</accession>
<protein>
    <submittedName>
        <fullName evidence="6">GRB2-related adapter protein</fullName>
    </submittedName>
</protein>
<dbReference type="Gene3D" id="2.30.30.40">
    <property type="entry name" value="SH3 Domains"/>
    <property type="match status" value="1"/>
</dbReference>
<evidence type="ECO:0000259" key="4">
    <source>
        <dbReference type="PROSITE" id="PS50001"/>
    </source>
</evidence>
<evidence type="ECO:0000256" key="3">
    <source>
        <dbReference type="PROSITE-ProRule" id="PRU00192"/>
    </source>
</evidence>
<dbReference type="PANTHER" id="PTHR45818:SF3">
    <property type="entry name" value="PROTEIN VAV"/>
    <property type="match status" value="1"/>
</dbReference>
<dbReference type="SUPFAM" id="SSF50044">
    <property type="entry name" value="SH3-domain"/>
    <property type="match status" value="1"/>
</dbReference>
<dbReference type="InterPro" id="IPR036860">
    <property type="entry name" value="SH2_dom_sf"/>
</dbReference>
<dbReference type="GO" id="GO:0016477">
    <property type="term" value="P:cell migration"/>
    <property type="evidence" value="ECO:0007669"/>
    <property type="project" value="TreeGrafter"/>
</dbReference>
<keyword evidence="7" id="KW-1185">Reference proteome</keyword>
<dbReference type="OrthoDB" id="5340910at2759"/>
<dbReference type="GO" id="GO:0005085">
    <property type="term" value="F:guanyl-nucleotide exchange factor activity"/>
    <property type="evidence" value="ECO:0007669"/>
    <property type="project" value="TreeGrafter"/>
</dbReference>
<dbReference type="PRINTS" id="PR00452">
    <property type="entry name" value="SH3DOMAIN"/>
</dbReference>
<feature type="domain" description="SH3" evidence="5">
    <location>
        <begin position="90"/>
        <end position="151"/>
    </location>
</feature>
<dbReference type="Proteomes" id="UP000326759">
    <property type="component" value="Unassembled WGS sequence"/>
</dbReference>
<evidence type="ECO:0000313" key="6">
    <source>
        <dbReference type="EMBL" id="KAB7495038.1"/>
    </source>
</evidence>
<dbReference type="PROSITE" id="PS50001">
    <property type="entry name" value="SH2"/>
    <property type="match status" value="1"/>
</dbReference>
<keyword evidence="1 3" id="KW-0728">SH3 domain</keyword>
<proteinExistence type="predicted"/>
<dbReference type="Pfam" id="PF00017">
    <property type="entry name" value="SH2"/>
    <property type="match status" value="1"/>
</dbReference>
<evidence type="ECO:0000259" key="5">
    <source>
        <dbReference type="PROSITE" id="PS50002"/>
    </source>
</evidence>
<keyword evidence="2" id="KW-0727">SH2 domain</keyword>
<dbReference type="SMART" id="SM00326">
    <property type="entry name" value="SH3"/>
    <property type="match status" value="1"/>
</dbReference>
<evidence type="ECO:0000313" key="7">
    <source>
        <dbReference type="Proteomes" id="UP000326759"/>
    </source>
</evidence>
<dbReference type="PROSITE" id="PS50002">
    <property type="entry name" value="SH3"/>
    <property type="match status" value="1"/>
</dbReference>
<evidence type="ECO:0000256" key="1">
    <source>
        <dbReference type="ARBA" id="ARBA00022443"/>
    </source>
</evidence>
<dbReference type="SUPFAM" id="SSF55550">
    <property type="entry name" value="SH2 domain"/>
    <property type="match status" value="1"/>
</dbReference>